<dbReference type="AlphaFoldDB" id="A0A1X6XK47"/>
<name>A0A1X6XK47_9MICO</name>
<keyword evidence="2" id="KW-0472">Membrane</keyword>
<keyword evidence="2" id="KW-0812">Transmembrane</keyword>
<feature type="transmembrane region" description="Helical" evidence="2">
    <location>
        <begin position="87"/>
        <end position="109"/>
    </location>
</feature>
<proteinExistence type="predicted"/>
<feature type="region of interest" description="Disordered" evidence="1">
    <location>
        <begin position="412"/>
        <end position="453"/>
    </location>
</feature>
<sequence>MPPTPASHDPQTPRPPLRARILGIDIARGLALFGMMATHVLPRMDETGDLTAVALLQGRASALFAILAGFSIILSTRSALAHTGGRGWAAASAGLVIRGALIALIGFALGELPSGIAIILVNYGVLFVIAPLFLRLPTWLLGVSAWAWFLVTPQLSHAIRSSVDSGFADSGLTVPAFSNMHMADTWVGLFLTGYYPLLQWVGYILLGMWLARIDWSDLHRRITLLIAGGALTTLALSASALLMNMRGRWELDSLYGEESVTGVHTYVDRVIMLGAYGVTPADSPWWLVTAGPHSGTTFDLVQTAGVAMAVLALCLLLGPLLGRGPALVHAWLSRPGSMPLSMYTLHICLLALGEMTALRTVPWLDTQTEWFWVNVVAVIVAGLVWTGLVSRRGPLEAVLTAAVRAVQRSVLGDGLDPSGGQTPADDRSPPDCQNPPDGARVSGPRRPQPPPSA</sequence>
<evidence type="ECO:0000313" key="4">
    <source>
        <dbReference type="EMBL" id="SLM99662.1"/>
    </source>
</evidence>
<feature type="transmembrane region" description="Helical" evidence="2">
    <location>
        <begin position="186"/>
        <end position="210"/>
    </location>
</feature>
<evidence type="ECO:0000256" key="1">
    <source>
        <dbReference type="SAM" id="MobiDB-lite"/>
    </source>
</evidence>
<feature type="transmembrane region" description="Helical" evidence="2">
    <location>
        <begin position="61"/>
        <end position="80"/>
    </location>
</feature>
<dbReference type="Proteomes" id="UP000196581">
    <property type="component" value="Unassembled WGS sequence"/>
</dbReference>
<feature type="domain" description="Heparan-alpha-glucosaminide N-acetyltransferase catalytic" evidence="3">
    <location>
        <begin position="20"/>
        <end position="225"/>
    </location>
</feature>
<organism evidence="4 5">
    <name type="scientific">Brevibacterium yomogidense</name>
    <dbReference type="NCBI Taxonomy" id="946573"/>
    <lineage>
        <taxon>Bacteria</taxon>
        <taxon>Bacillati</taxon>
        <taxon>Actinomycetota</taxon>
        <taxon>Actinomycetes</taxon>
        <taxon>Micrococcales</taxon>
        <taxon>Brevibacteriaceae</taxon>
        <taxon>Brevibacterium</taxon>
    </lineage>
</organism>
<feature type="transmembrane region" description="Helical" evidence="2">
    <location>
        <begin position="300"/>
        <end position="322"/>
    </location>
</feature>
<feature type="transmembrane region" description="Helical" evidence="2">
    <location>
        <begin position="370"/>
        <end position="389"/>
    </location>
</feature>
<dbReference type="Pfam" id="PF07786">
    <property type="entry name" value="HGSNAT_cat"/>
    <property type="match status" value="1"/>
</dbReference>
<feature type="transmembrane region" description="Helical" evidence="2">
    <location>
        <begin position="343"/>
        <end position="364"/>
    </location>
</feature>
<feature type="transmembrane region" description="Helical" evidence="2">
    <location>
        <begin position="222"/>
        <end position="243"/>
    </location>
</feature>
<evidence type="ECO:0000259" key="3">
    <source>
        <dbReference type="Pfam" id="PF07786"/>
    </source>
</evidence>
<evidence type="ECO:0000256" key="2">
    <source>
        <dbReference type="SAM" id="Phobius"/>
    </source>
</evidence>
<evidence type="ECO:0000313" key="5">
    <source>
        <dbReference type="Proteomes" id="UP000196581"/>
    </source>
</evidence>
<accession>A0A1X6XK47</accession>
<keyword evidence="5" id="KW-1185">Reference proteome</keyword>
<reference evidence="5" key="1">
    <citation type="submission" date="2017-02" db="EMBL/GenBank/DDBJ databases">
        <authorList>
            <person name="Dridi B."/>
        </authorList>
    </citation>
    <scope>NUCLEOTIDE SEQUENCE [LARGE SCALE GENOMIC DNA]</scope>
    <source>
        <strain evidence="5">B Co 03.10</strain>
    </source>
</reference>
<keyword evidence="2" id="KW-1133">Transmembrane helix</keyword>
<feature type="transmembrane region" description="Helical" evidence="2">
    <location>
        <begin position="115"/>
        <end position="134"/>
    </location>
</feature>
<feature type="transmembrane region" description="Helical" evidence="2">
    <location>
        <begin position="21"/>
        <end position="41"/>
    </location>
</feature>
<gene>
    <name evidence="4" type="ORF">FM105_11565</name>
</gene>
<protein>
    <submittedName>
        <fullName evidence="4">Putative membrane protein</fullName>
    </submittedName>
</protein>
<dbReference type="InterPro" id="IPR012429">
    <property type="entry name" value="HGSNAT_cat"/>
</dbReference>
<dbReference type="EMBL" id="FWFF01000017">
    <property type="protein sequence ID" value="SLM99662.1"/>
    <property type="molecule type" value="Genomic_DNA"/>
</dbReference>
<dbReference type="RefSeq" id="WP_087008258.1">
    <property type="nucleotide sequence ID" value="NZ_FWFF01000017.1"/>
</dbReference>